<dbReference type="InterPro" id="IPR050107">
    <property type="entry name" value="ABC_carbohydrate_import_ATPase"/>
</dbReference>
<name>A0A4V0NH26_SORCE</name>
<dbReference type="SUPFAM" id="SSF52540">
    <property type="entry name" value="P-loop containing nucleoside triphosphate hydrolases"/>
    <property type="match status" value="2"/>
</dbReference>
<protein>
    <submittedName>
        <fullName evidence="4">Heme ABC transporter ATP-binding protein</fullName>
    </submittedName>
</protein>
<dbReference type="GO" id="GO:0016887">
    <property type="term" value="F:ATP hydrolysis activity"/>
    <property type="evidence" value="ECO:0007669"/>
    <property type="project" value="InterPro"/>
</dbReference>
<dbReference type="SMART" id="SM00382">
    <property type="entry name" value="AAA"/>
    <property type="match status" value="1"/>
</dbReference>
<dbReference type="Proteomes" id="UP000295497">
    <property type="component" value="Chromosome"/>
</dbReference>
<dbReference type="PANTHER" id="PTHR43790:SF4">
    <property type="entry name" value="GUANOSINE IMPORT ATP-BINDING PROTEIN NUPO"/>
    <property type="match status" value="1"/>
</dbReference>
<evidence type="ECO:0000256" key="1">
    <source>
        <dbReference type="ARBA" id="ARBA00022741"/>
    </source>
</evidence>
<dbReference type="PANTHER" id="PTHR43790">
    <property type="entry name" value="CARBOHYDRATE TRANSPORT ATP-BINDING PROTEIN MG119-RELATED"/>
    <property type="match status" value="1"/>
</dbReference>
<dbReference type="RefSeq" id="WP_129578269.1">
    <property type="nucleotide sequence ID" value="NZ_CP012672.1"/>
</dbReference>
<dbReference type="Gene3D" id="3.40.50.300">
    <property type="entry name" value="P-loop containing nucleotide triphosphate hydrolases"/>
    <property type="match status" value="2"/>
</dbReference>
<evidence type="ECO:0000313" key="5">
    <source>
        <dbReference type="Proteomes" id="UP000295497"/>
    </source>
</evidence>
<organism evidence="4 5">
    <name type="scientific">Sorangium cellulosum</name>
    <name type="common">Polyangium cellulosum</name>
    <dbReference type="NCBI Taxonomy" id="56"/>
    <lineage>
        <taxon>Bacteria</taxon>
        <taxon>Pseudomonadati</taxon>
        <taxon>Myxococcota</taxon>
        <taxon>Polyangia</taxon>
        <taxon>Polyangiales</taxon>
        <taxon>Polyangiaceae</taxon>
        <taxon>Sorangium</taxon>
    </lineage>
</organism>
<dbReference type="PROSITE" id="PS00211">
    <property type="entry name" value="ABC_TRANSPORTER_1"/>
    <property type="match status" value="1"/>
</dbReference>
<keyword evidence="1" id="KW-0547">Nucleotide-binding</keyword>
<accession>A0A4V0NH26</accession>
<dbReference type="EMBL" id="CP012672">
    <property type="protein sequence ID" value="AUX35202.1"/>
    <property type="molecule type" value="Genomic_DNA"/>
</dbReference>
<dbReference type="CDD" id="cd03216">
    <property type="entry name" value="ABC_Carb_Monos_I"/>
    <property type="match status" value="1"/>
</dbReference>
<sequence>MTEPPASGVPAPPFPGGAVIELDGVILRYGAHVAVRGASLRLAPGAIHAIVGENGAGKSTLLKLAAGVLAPDAGAVRVDGAPLQPATPAEAARRGVGMVHQHFMLVGSFLALENVVLGCEPTRGGGRLDLAAARARAGALMRAAGLSIPLDAATSALTVGERQKLEILRVLYRGARAILLDEPTAVLSPIEADGLYATLRRLAREGRTVAVVTHRLDEVIRFADHVTVMRRGQVALSRPAAGRSAEAGGDGAEGELTRAIMGGEPPPRVERPPLGEGAPAALEVAGLTLTGAGGRRLLDGVTLTVRAGEIAGVAGVEGNGQRELVRALAGLEPRAAGRVAVGGVDLSSWDIRARRARLGVVHEDRHAEGVLLGASVGDNLVLGDLGELPRGARGRDAEAALVARRIARFGVEPPDPSRLAGELSGGNQQKIVVARALDRVAPAAPGPGAATRAPRRAAAVLAQPTRGVDVGAAAVIHAAIAEAAAAGLAVLVISADLGELRRLCHRLFVMRKGRIVATLPPSCSDEEIGRAMLGLEAA</sequence>
<dbReference type="PROSITE" id="PS50893">
    <property type="entry name" value="ABC_TRANSPORTER_2"/>
    <property type="match status" value="2"/>
</dbReference>
<reference evidence="4 5" key="1">
    <citation type="submission" date="2015-09" db="EMBL/GenBank/DDBJ databases">
        <title>Sorangium comparison.</title>
        <authorList>
            <person name="Zaburannyi N."/>
            <person name="Bunk B."/>
            <person name="Overmann J."/>
            <person name="Mueller R."/>
        </authorList>
    </citation>
    <scope>NUCLEOTIDE SEQUENCE [LARGE SCALE GENOMIC DNA]</scope>
    <source>
        <strain evidence="4 5">So ce836</strain>
    </source>
</reference>
<evidence type="ECO:0000256" key="2">
    <source>
        <dbReference type="ARBA" id="ARBA00022840"/>
    </source>
</evidence>
<evidence type="ECO:0000259" key="3">
    <source>
        <dbReference type="PROSITE" id="PS50893"/>
    </source>
</evidence>
<feature type="domain" description="ABC transporter" evidence="3">
    <location>
        <begin position="282"/>
        <end position="537"/>
    </location>
</feature>
<dbReference type="Pfam" id="PF00005">
    <property type="entry name" value="ABC_tran"/>
    <property type="match status" value="2"/>
</dbReference>
<evidence type="ECO:0000313" key="4">
    <source>
        <dbReference type="EMBL" id="AUX35202.1"/>
    </source>
</evidence>
<dbReference type="InterPro" id="IPR017871">
    <property type="entry name" value="ABC_transporter-like_CS"/>
</dbReference>
<dbReference type="InterPro" id="IPR003439">
    <property type="entry name" value="ABC_transporter-like_ATP-bd"/>
</dbReference>
<gene>
    <name evidence="4" type="ORF">SOCE836_073910</name>
</gene>
<proteinExistence type="predicted"/>
<feature type="domain" description="ABC transporter" evidence="3">
    <location>
        <begin position="20"/>
        <end position="256"/>
    </location>
</feature>
<dbReference type="InterPro" id="IPR027417">
    <property type="entry name" value="P-loop_NTPase"/>
</dbReference>
<dbReference type="InterPro" id="IPR003593">
    <property type="entry name" value="AAA+_ATPase"/>
</dbReference>
<keyword evidence="2 4" id="KW-0067">ATP-binding</keyword>
<dbReference type="AlphaFoldDB" id="A0A4V0NH26"/>
<dbReference type="GO" id="GO:0005524">
    <property type="term" value="F:ATP binding"/>
    <property type="evidence" value="ECO:0007669"/>
    <property type="project" value="UniProtKB-KW"/>
</dbReference>